<dbReference type="Proteomes" id="UP001497522">
    <property type="component" value="Chromosome 7"/>
</dbReference>
<sequence length="425" mass="45984">MGTMKSISSVWFVTQFCITSLLLLTMLASSRSSSRSSTTAQAATGAPSAGPVASSSSVAAPPAQNNSTGFCQTFIISSDYTCSEYMVETVDGYLLAIQRIAAVAAPAAKGPAFLYHGIMEGGDIWVLNPGEESLAFLLANAGYEVWIGNTRSTIYTFGHVLYQRQQKEFWNWNWDDLVSKDLPSMLYAVYNHTQQPLFYVGYSQGSMTAFAAFSQGPLVNLVAKAAMLSPVSHVNHITSAVALAASYLYADQILLAAGFFEFNLYGDAVAKFLDIVCTSPQVDCTTDLLNQVTGPNCCLNETRMPLYYLYSFQSTSMQNLAQLAQMVRTGGFGLYDYGYVGNLMNYHSLSPPQYDLSAIPASLPMFLAHGGNDTISDTDDVANLISVLQGVPEVLYVPEYAHGDFIIGCTAGTLVYSHILAFFEG</sequence>
<dbReference type="Gene3D" id="3.40.50.1820">
    <property type="entry name" value="alpha/beta hydrolase"/>
    <property type="match status" value="1"/>
</dbReference>
<keyword evidence="4" id="KW-0732">Signal</keyword>
<dbReference type="EMBL" id="OZ023708">
    <property type="protein sequence ID" value="CAK9880203.1"/>
    <property type="molecule type" value="Genomic_DNA"/>
</dbReference>
<gene>
    <name evidence="6" type="ORF">CSSPJE1EN2_LOCUS21692</name>
</gene>
<dbReference type="Pfam" id="PF04083">
    <property type="entry name" value="Abhydro_lipase"/>
    <property type="match status" value="1"/>
</dbReference>
<reference evidence="6" key="1">
    <citation type="submission" date="2024-03" db="EMBL/GenBank/DDBJ databases">
        <authorList>
            <consortium name="ELIXIR-Norway"/>
            <consortium name="Elixir Norway"/>
        </authorList>
    </citation>
    <scope>NUCLEOTIDE SEQUENCE</scope>
</reference>
<evidence type="ECO:0000256" key="3">
    <source>
        <dbReference type="SAM" id="MobiDB-lite"/>
    </source>
</evidence>
<evidence type="ECO:0000256" key="2">
    <source>
        <dbReference type="PIRNR" id="PIRNR000862"/>
    </source>
</evidence>
<keyword evidence="2" id="KW-0378">Hydrolase</keyword>
<dbReference type="InterPro" id="IPR029058">
    <property type="entry name" value="AB_hydrolase_fold"/>
</dbReference>
<dbReference type="PANTHER" id="PTHR11005">
    <property type="entry name" value="LYSOSOMAL ACID LIPASE-RELATED"/>
    <property type="match status" value="1"/>
</dbReference>
<keyword evidence="7" id="KW-1185">Reference proteome</keyword>
<evidence type="ECO:0000256" key="1">
    <source>
        <dbReference type="ARBA" id="ARBA00010701"/>
    </source>
</evidence>
<keyword evidence="2" id="KW-0442">Lipid degradation</keyword>
<feature type="region of interest" description="Disordered" evidence="3">
    <location>
        <begin position="38"/>
        <end position="60"/>
    </location>
</feature>
<organism evidence="6 7">
    <name type="scientific">Sphagnum jensenii</name>
    <dbReference type="NCBI Taxonomy" id="128206"/>
    <lineage>
        <taxon>Eukaryota</taxon>
        <taxon>Viridiplantae</taxon>
        <taxon>Streptophyta</taxon>
        <taxon>Embryophyta</taxon>
        <taxon>Bryophyta</taxon>
        <taxon>Sphagnophytina</taxon>
        <taxon>Sphagnopsida</taxon>
        <taxon>Sphagnales</taxon>
        <taxon>Sphagnaceae</taxon>
        <taxon>Sphagnum</taxon>
    </lineage>
</organism>
<feature type="signal peptide" evidence="4">
    <location>
        <begin position="1"/>
        <end position="32"/>
    </location>
</feature>
<dbReference type="InterPro" id="IPR025483">
    <property type="entry name" value="Lipase_euk"/>
</dbReference>
<keyword evidence="2" id="KW-0443">Lipid metabolism</keyword>
<evidence type="ECO:0000313" key="6">
    <source>
        <dbReference type="EMBL" id="CAK9880203.1"/>
    </source>
</evidence>
<accession>A0ABP1BV22</accession>
<evidence type="ECO:0000259" key="5">
    <source>
        <dbReference type="Pfam" id="PF04083"/>
    </source>
</evidence>
<name>A0ABP1BV22_9BRYO</name>
<evidence type="ECO:0000313" key="7">
    <source>
        <dbReference type="Proteomes" id="UP001497522"/>
    </source>
</evidence>
<dbReference type="PIRSF" id="PIRSF000862">
    <property type="entry name" value="Steryl_ester_lip"/>
    <property type="match status" value="1"/>
</dbReference>
<feature type="domain" description="Partial AB-hydrolase lipase" evidence="5">
    <location>
        <begin position="73"/>
        <end position="128"/>
    </location>
</feature>
<dbReference type="InterPro" id="IPR006693">
    <property type="entry name" value="AB_hydrolase_lipase"/>
</dbReference>
<comment type="similarity">
    <text evidence="1 2">Belongs to the AB hydrolase superfamily. Lipase family.</text>
</comment>
<evidence type="ECO:0000256" key="4">
    <source>
        <dbReference type="SAM" id="SignalP"/>
    </source>
</evidence>
<protein>
    <recommendedName>
        <fullName evidence="2">Lipase</fullName>
    </recommendedName>
</protein>
<feature type="chain" id="PRO_5046726997" description="Lipase" evidence="4">
    <location>
        <begin position="33"/>
        <end position="425"/>
    </location>
</feature>
<dbReference type="SUPFAM" id="SSF53474">
    <property type="entry name" value="alpha/beta-Hydrolases"/>
    <property type="match status" value="1"/>
</dbReference>
<proteinExistence type="inferred from homology"/>